<protein>
    <submittedName>
        <fullName evidence="1">Putative secreted protein salivary gland overexpressed</fullName>
    </submittedName>
</protein>
<evidence type="ECO:0000313" key="1">
    <source>
        <dbReference type="EMBL" id="NOV43397.1"/>
    </source>
</evidence>
<dbReference type="EMBL" id="GHWJ01010660">
    <property type="protein sequence ID" value="NOV43397.1"/>
    <property type="molecule type" value="Transcribed_RNA"/>
</dbReference>
<dbReference type="AlphaFoldDB" id="A0A6M2DEP5"/>
<reference evidence="1" key="1">
    <citation type="submission" date="2019-09" db="EMBL/GenBank/DDBJ databases">
        <title>Organ-specific transcriptomic study of the physiology of the cattle tick, Rhipicephalus microplus.</title>
        <authorList>
            <person name="Tirloni L."/>
            <person name="Braz G."/>
            <person name="Gandara A.C.P."/>
            <person name="Sabadin G.A."/>
            <person name="da Silva R.M."/>
            <person name="Guizzo M.G."/>
            <person name="Machado J.A."/>
            <person name="Costa E.P."/>
            <person name="Gomes H.F."/>
            <person name="Moraes J."/>
            <person name="Mota M.B.S."/>
            <person name="Mesquita R.D."/>
            <person name="Alvarenga P.H."/>
            <person name="Alves F."/>
            <person name="Seixas A."/>
            <person name="da Fonseca R.N."/>
            <person name="Fogaca A."/>
            <person name="Logullo C."/>
            <person name="Tanaka A."/>
            <person name="Daffre S."/>
            <person name="Termignoni C."/>
            <person name="Vaz I.S.Jr."/>
            <person name="Oliveira P.L."/>
            <person name="Ribeiro J.M."/>
        </authorList>
    </citation>
    <scope>NUCLEOTIDE SEQUENCE</scope>
    <source>
        <strain evidence="1">Porto Alegre</strain>
    </source>
</reference>
<proteinExistence type="predicted"/>
<sequence>MSTQVRLVFISIAHRSLCHQLCAEGTTRTARQDYMYVPCDVVHCLCTFARFLYRCFYFYVYCWSSSLQYAQTDPCY</sequence>
<accession>A0A6M2DEP5</accession>
<organism evidence="1">
    <name type="scientific">Rhipicephalus microplus</name>
    <name type="common">Cattle tick</name>
    <name type="synonym">Boophilus microplus</name>
    <dbReference type="NCBI Taxonomy" id="6941"/>
    <lineage>
        <taxon>Eukaryota</taxon>
        <taxon>Metazoa</taxon>
        <taxon>Ecdysozoa</taxon>
        <taxon>Arthropoda</taxon>
        <taxon>Chelicerata</taxon>
        <taxon>Arachnida</taxon>
        <taxon>Acari</taxon>
        <taxon>Parasitiformes</taxon>
        <taxon>Ixodida</taxon>
        <taxon>Ixodoidea</taxon>
        <taxon>Ixodidae</taxon>
        <taxon>Rhipicephalinae</taxon>
        <taxon>Rhipicephalus</taxon>
        <taxon>Boophilus</taxon>
    </lineage>
</organism>
<name>A0A6M2DEP5_RHIMP</name>